<dbReference type="AlphaFoldDB" id="A0A5K3F265"/>
<proteinExistence type="inferred from homology"/>
<dbReference type="PANTHER" id="PTHR10231">
    <property type="entry name" value="NUCLEOTIDE-SUGAR TRANSMEMBRANE TRANSPORTER"/>
    <property type="match status" value="1"/>
</dbReference>
<evidence type="ECO:0000256" key="3">
    <source>
        <dbReference type="ARBA" id="ARBA00022597"/>
    </source>
</evidence>
<dbReference type="NCBIfam" id="TIGR00803">
    <property type="entry name" value="nst"/>
    <property type="match status" value="1"/>
</dbReference>
<evidence type="ECO:0000256" key="5">
    <source>
        <dbReference type="ARBA" id="ARBA00022989"/>
    </source>
</evidence>
<evidence type="ECO:0000256" key="1">
    <source>
        <dbReference type="ARBA" id="ARBA00004141"/>
    </source>
</evidence>
<name>A0A5K3F265_MESCO</name>
<evidence type="ECO:0000313" key="8">
    <source>
        <dbReference type="WBParaSite" id="MCU_004958-RB"/>
    </source>
</evidence>
<feature type="transmembrane region" description="Helical" evidence="7">
    <location>
        <begin position="145"/>
        <end position="163"/>
    </location>
</feature>
<comment type="subcellular location">
    <subcellularLocation>
        <location evidence="1">Membrane</location>
        <topology evidence="1">Multi-pass membrane protein</topology>
    </subcellularLocation>
</comment>
<evidence type="ECO:0000256" key="2">
    <source>
        <dbReference type="ARBA" id="ARBA00009976"/>
    </source>
</evidence>
<keyword evidence="5 7" id="KW-1133">Transmembrane helix</keyword>
<reference evidence="8" key="1">
    <citation type="submission" date="2019-11" db="UniProtKB">
        <authorList>
            <consortium name="WormBaseParasite"/>
        </authorList>
    </citation>
    <scope>IDENTIFICATION</scope>
</reference>
<dbReference type="GO" id="GO:0015165">
    <property type="term" value="F:pyrimidine nucleotide-sugar transmembrane transporter activity"/>
    <property type="evidence" value="ECO:0007669"/>
    <property type="project" value="InterPro"/>
</dbReference>
<dbReference type="WBParaSite" id="MCU_004958-RB">
    <property type="protein sequence ID" value="MCU_004958-RB"/>
    <property type="gene ID" value="MCU_004958"/>
</dbReference>
<feature type="transmembrane region" description="Helical" evidence="7">
    <location>
        <begin position="98"/>
        <end position="124"/>
    </location>
</feature>
<feature type="transmembrane region" description="Helical" evidence="7">
    <location>
        <begin position="217"/>
        <end position="234"/>
    </location>
</feature>
<dbReference type="Pfam" id="PF04142">
    <property type="entry name" value="Nuc_sug_transp"/>
    <property type="match status" value="1"/>
</dbReference>
<feature type="transmembrane region" description="Helical" evidence="7">
    <location>
        <begin position="278"/>
        <end position="296"/>
    </location>
</feature>
<feature type="transmembrane region" description="Helical" evidence="7">
    <location>
        <begin position="246"/>
        <end position="269"/>
    </location>
</feature>
<feature type="transmembrane region" description="Helical" evidence="7">
    <location>
        <begin position="302"/>
        <end position="321"/>
    </location>
</feature>
<dbReference type="GO" id="GO:0000139">
    <property type="term" value="C:Golgi membrane"/>
    <property type="evidence" value="ECO:0007669"/>
    <property type="project" value="InterPro"/>
</dbReference>
<feature type="transmembrane region" description="Helical" evidence="7">
    <location>
        <begin position="50"/>
        <end position="72"/>
    </location>
</feature>
<keyword evidence="3" id="KW-0813">Transport</keyword>
<keyword evidence="6 7" id="KW-0472">Membrane</keyword>
<keyword evidence="4 7" id="KW-0812">Transmembrane</keyword>
<protein>
    <submittedName>
        <fullName evidence="8">UDP-N-acetylglucosamine transporter</fullName>
    </submittedName>
</protein>
<evidence type="ECO:0000256" key="4">
    <source>
        <dbReference type="ARBA" id="ARBA00022692"/>
    </source>
</evidence>
<evidence type="ECO:0000256" key="6">
    <source>
        <dbReference type="ARBA" id="ARBA00023136"/>
    </source>
</evidence>
<dbReference type="PIRSF" id="PIRSF005799">
    <property type="entry name" value="UDP-gal_transpt"/>
    <property type="match status" value="1"/>
</dbReference>
<keyword evidence="3" id="KW-0762">Sugar transport</keyword>
<organism evidence="8">
    <name type="scientific">Mesocestoides corti</name>
    <name type="common">Flatworm</name>
    <dbReference type="NCBI Taxonomy" id="53468"/>
    <lineage>
        <taxon>Eukaryota</taxon>
        <taxon>Metazoa</taxon>
        <taxon>Spiralia</taxon>
        <taxon>Lophotrochozoa</taxon>
        <taxon>Platyhelminthes</taxon>
        <taxon>Cestoda</taxon>
        <taxon>Eucestoda</taxon>
        <taxon>Cyclophyllidea</taxon>
        <taxon>Mesocestoididae</taxon>
        <taxon>Mesocestoides</taxon>
    </lineage>
</organism>
<dbReference type="InterPro" id="IPR037185">
    <property type="entry name" value="EmrE-like"/>
</dbReference>
<dbReference type="InterPro" id="IPR007271">
    <property type="entry name" value="Nuc_sug_transpt"/>
</dbReference>
<accession>A0A5K3F265</accession>
<evidence type="ECO:0000256" key="7">
    <source>
        <dbReference type="SAM" id="Phobius"/>
    </source>
</evidence>
<feature type="transmembrane region" description="Helical" evidence="7">
    <location>
        <begin position="20"/>
        <end position="38"/>
    </location>
</feature>
<feature type="transmembrane region" description="Helical" evidence="7">
    <location>
        <begin position="183"/>
        <end position="205"/>
    </location>
</feature>
<dbReference type="SUPFAM" id="SSF103481">
    <property type="entry name" value="Multidrug resistance efflux transporter EmrE"/>
    <property type="match status" value="1"/>
</dbReference>
<comment type="similarity">
    <text evidence="2">Belongs to the nucleotide-sugar transporter family. SLC35A subfamily.</text>
</comment>
<sequence length="325" mass="36418">MKHIDNLIEPIMDLHGSKRFGVVCLIALSVQNVLHTLSMRYSRTQSQKKFFTSSVVILSECFKLIFSSLVLFQEGRLKQSLYSIYYDPFDFFQTSVPAFIYVIQNSVLFYALSLLDTAVFQVTYQLKLLTTTMFSVIILGKRIGTAQWISQVVLFFGVAVVQLQDHISQPTLSVSRPISNTPGLIAVVFASFLSGFAAVYFEMVLKNSPKSLWARNFDLSLASVIIAILVQFMNNGGVYTKGFFYGFNWLVWTTVALQSIGGIIVALVVKYSDNIQKGFACSCSIVITCFLSVAFFDTHLSWMFFLGTSCVVAAVFLYSAFPVRQ</sequence>